<keyword evidence="2" id="KW-1185">Reference proteome</keyword>
<dbReference type="EMBL" id="BCMS01000006">
    <property type="protein sequence ID" value="GAQ23972.1"/>
    <property type="molecule type" value="Genomic_DNA"/>
</dbReference>
<gene>
    <name evidence="1" type="ORF">DEIGR_400105</name>
</gene>
<organism evidence="1 2">
    <name type="scientific">Deinococcus grandis</name>
    <dbReference type="NCBI Taxonomy" id="57498"/>
    <lineage>
        <taxon>Bacteria</taxon>
        <taxon>Thermotogati</taxon>
        <taxon>Deinococcota</taxon>
        <taxon>Deinococci</taxon>
        <taxon>Deinococcales</taxon>
        <taxon>Deinococcaceae</taxon>
        <taxon>Deinococcus</taxon>
    </lineage>
</organism>
<dbReference type="Proteomes" id="UP000056209">
    <property type="component" value="Unassembled WGS sequence"/>
</dbReference>
<comment type="caution">
    <text evidence="1">The sequence shown here is derived from an EMBL/GenBank/DDBJ whole genome shotgun (WGS) entry which is preliminary data.</text>
</comment>
<name>A0A117DPS8_9DEIO</name>
<proteinExistence type="predicted"/>
<accession>A0A117DPS8</accession>
<dbReference type="AlphaFoldDB" id="A0A117DPS8"/>
<evidence type="ECO:0000313" key="2">
    <source>
        <dbReference type="Proteomes" id="UP000056209"/>
    </source>
</evidence>
<sequence>MIAYPGHPDTDLPALTYAEELRARFEVAYAAIFDELPCTPQRAHRDLRALRLARMLLAVTTTQEAA</sequence>
<dbReference type="RefSeq" id="WP_058980180.1">
    <property type="nucleotide sequence ID" value="NZ_BCMS01000006.1"/>
</dbReference>
<reference evidence="2" key="1">
    <citation type="submission" date="2015-11" db="EMBL/GenBank/DDBJ databases">
        <title>Draft Genome Sequence of the Radioresistant Bacterium Deinococcus grandis, Isolated from Freshwater Fish in Japan.</title>
        <authorList>
            <person name="Satoh K."/>
            <person name="Onodera T."/>
            <person name="Omoso K."/>
            <person name="Takeda-Yano K."/>
            <person name="Katayama T."/>
            <person name="Oono Y."/>
            <person name="Narumi I."/>
        </authorList>
    </citation>
    <scope>NUCLEOTIDE SEQUENCE [LARGE SCALE GENOMIC DNA]</scope>
    <source>
        <strain evidence="2">ATCC 43672</strain>
    </source>
</reference>
<evidence type="ECO:0000313" key="1">
    <source>
        <dbReference type="EMBL" id="GAQ23972.1"/>
    </source>
</evidence>
<keyword evidence="1" id="KW-0808">Transferase</keyword>
<protein>
    <submittedName>
        <fullName evidence="1">(Dimethylallyl)adenosine tRNA methylthiotransferase MiaB</fullName>
    </submittedName>
</protein>
<dbReference type="GO" id="GO:0016740">
    <property type="term" value="F:transferase activity"/>
    <property type="evidence" value="ECO:0007669"/>
    <property type="project" value="UniProtKB-KW"/>
</dbReference>